<reference evidence="1 2" key="1">
    <citation type="submission" date="2018-06" db="EMBL/GenBank/DDBJ databases">
        <authorList>
            <consortium name="Pathogen Informatics"/>
            <person name="Doyle S."/>
        </authorList>
    </citation>
    <scope>NUCLEOTIDE SEQUENCE [LARGE SCALE GENOMIC DNA]</scope>
    <source>
        <strain evidence="1 2">NCTC9149</strain>
    </source>
</reference>
<sequence length="222" mass="24492">MTNNQLTRERLEKIKSWRDTYGAGSNVMLPAEEAEELARIALAVIGSEPVRNPVLAYADSYRDMAKQGVESVPIWSVITDLERNIAPLYIHAQQPVVPEEKPMPNPLSMYAVDAVAAIAEVKGWNACRADMLQAGNSPVIPDGYMMVPMRLTAENGAKAALLGEFNLEYTLTCHECFGEGCDDCSGEGTWTSTMPIDWTTIKEIWDKAINHFAAAQREVKGE</sequence>
<dbReference type="Proteomes" id="UP000254571">
    <property type="component" value="Unassembled WGS sequence"/>
</dbReference>
<protein>
    <recommendedName>
        <fullName evidence="3">Eaa protein</fullName>
    </recommendedName>
</protein>
<organism evidence="1 2">
    <name type="scientific">Klebsiella grimontii</name>
    <dbReference type="NCBI Taxonomy" id="2058152"/>
    <lineage>
        <taxon>Bacteria</taxon>
        <taxon>Pseudomonadati</taxon>
        <taxon>Pseudomonadota</taxon>
        <taxon>Gammaproteobacteria</taxon>
        <taxon>Enterobacterales</taxon>
        <taxon>Enterobacteriaceae</taxon>
        <taxon>Klebsiella/Raoultella group</taxon>
        <taxon>Klebsiella</taxon>
    </lineage>
</organism>
<evidence type="ECO:0008006" key="3">
    <source>
        <dbReference type="Google" id="ProtNLM"/>
    </source>
</evidence>
<comment type="caution">
    <text evidence="1">The sequence shown here is derived from an EMBL/GenBank/DDBJ whole genome shotgun (WGS) entry which is preliminary data.</text>
</comment>
<evidence type="ECO:0000313" key="2">
    <source>
        <dbReference type="Proteomes" id="UP000254571"/>
    </source>
</evidence>
<gene>
    <name evidence="1" type="ORF">NCTC9149_04296</name>
</gene>
<proteinExistence type="predicted"/>
<accession>A0A7H4P5Z4</accession>
<dbReference type="EMBL" id="UGMX01000002">
    <property type="protein sequence ID" value="STW07859.1"/>
    <property type="molecule type" value="Genomic_DNA"/>
</dbReference>
<name>A0A7H4P5Z4_9ENTR</name>
<dbReference type="AlphaFoldDB" id="A0A7H4P5Z4"/>
<evidence type="ECO:0000313" key="1">
    <source>
        <dbReference type="EMBL" id="STW07859.1"/>
    </source>
</evidence>